<comment type="caution">
    <text evidence="2">The sequence shown here is derived from an EMBL/GenBank/DDBJ whole genome shotgun (WGS) entry which is preliminary data.</text>
</comment>
<keyword evidence="1" id="KW-0472">Membrane</keyword>
<keyword evidence="3" id="KW-1185">Reference proteome</keyword>
<keyword evidence="1" id="KW-0812">Transmembrane</keyword>
<proteinExistence type="predicted"/>
<feature type="transmembrane region" description="Helical" evidence="1">
    <location>
        <begin position="108"/>
        <end position="131"/>
    </location>
</feature>
<organism evidence="2 3">
    <name type="scientific">Flavobacterium humi</name>
    <dbReference type="NCBI Taxonomy" id="2562683"/>
    <lineage>
        <taxon>Bacteria</taxon>
        <taxon>Pseudomonadati</taxon>
        <taxon>Bacteroidota</taxon>
        <taxon>Flavobacteriia</taxon>
        <taxon>Flavobacteriales</taxon>
        <taxon>Flavobacteriaceae</taxon>
        <taxon>Flavobacterium</taxon>
    </lineage>
</organism>
<dbReference type="RefSeq" id="WP_135526239.1">
    <property type="nucleotide sequence ID" value="NZ_SRLH01000004.1"/>
</dbReference>
<name>A0A4Z0LA26_9FLAO</name>
<dbReference type="AlphaFoldDB" id="A0A4Z0LA26"/>
<evidence type="ECO:0000256" key="1">
    <source>
        <dbReference type="SAM" id="Phobius"/>
    </source>
</evidence>
<dbReference type="EMBL" id="SRLH01000004">
    <property type="protein sequence ID" value="TGD58069.1"/>
    <property type="molecule type" value="Genomic_DNA"/>
</dbReference>
<protein>
    <submittedName>
        <fullName evidence="2">Uncharacterized protein</fullName>
    </submittedName>
</protein>
<reference evidence="2 3" key="1">
    <citation type="submission" date="2019-04" db="EMBL/GenBank/DDBJ databases">
        <title>Flavobacterium sp. strain DS2-A Genome sequencing and assembly.</title>
        <authorList>
            <person name="Kim I."/>
        </authorList>
    </citation>
    <scope>NUCLEOTIDE SEQUENCE [LARGE SCALE GENOMIC DNA]</scope>
    <source>
        <strain evidence="2 3">DS2-A</strain>
    </source>
</reference>
<evidence type="ECO:0000313" key="2">
    <source>
        <dbReference type="EMBL" id="TGD58069.1"/>
    </source>
</evidence>
<keyword evidence="1" id="KW-1133">Transmembrane helix</keyword>
<evidence type="ECO:0000313" key="3">
    <source>
        <dbReference type="Proteomes" id="UP000297407"/>
    </source>
</evidence>
<dbReference type="OrthoDB" id="886186at2"/>
<dbReference type="Proteomes" id="UP000297407">
    <property type="component" value="Unassembled WGS sequence"/>
</dbReference>
<sequence length="178" mass="21217">MNEFLRKAHLLETISITLDSTKTDFIKVFEENVDFSELEFSDQFFEALTTGENEYKGTIDNRSFKLRRRRRLFDTNNNFALAEGTMHEKEGKLVLETEIKGFHTMMKFFYAIVMGFYLIFIFGLAFTSFFVKDSVPLFVPLLIFLHALLMIGIPYFAMRRSVTRMKYELERDFHFWMK</sequence>
<gene>
    <name evidence="2" type="ORF">E4635_08655</name>
</gene>
<accession>A0A4Z0LA26</accession>
<feature type="transmembrane region" description="Helical" evidence="1">
    <location>
        <begin position="137"/>
        <end position="157"/>
    </location>
</feature>